<name>K5ULN8_PHACS</name>
<dbReference type="RefSeq" id="XP_007400617.1">
    <property type="nucleotide sequence ID" value="XM_007400555.1"/>
</dbReference>
<feature type="compositionally biased region" description="Polar residues" evidence="1">
    <location>
        <begin position="36"/>
        <end position="55"/>
    </location>
</feature>
<dbReference type="KEGG" id="pco:PHACADRAFT_32610"/>
<dbReference type="EMBL" id="JH930478">
    <property type="protein sequence ID" value="EKM50596.1"/>
    <property type="molecule type" value="Genomic_DNA"/>
</dbReference>
<feature type="compositionally biased region" description="Polar residues" evidence="1">
    <location>
        <begin position="176"/>
        <end position="203"/>
    </location>
</feature>
<dbReference type="InParanoid" id="K5ULN8"/>
<keyword evidence="3" id="KW-1185">Reference proteome</keyword>
<sequence length="203" mass="22313">MPTSAQKNNKKKKNQDNYESQGSDNLEPALKKKSTYSKSINSDGISQGNVVSSKCQPKRTKRQQALDNEDNETLKRKLVEAQKWLAATEALLQAKSAGLDTTANSIVDISSIAIEDNDEVESEDEDDDAQLTPFRSLGEVPTRCDAVEKKKRRLYHKGDAPKLLSSRETTPDNHDSTSNSKSLRGSSDTNVEPPATSRSQTCA</sequence>
<dbReference type="Proteomes" id="UP000008370">
    <property type="component" value="Unassembled WGS sequence"/>
</dbReference>
<reference evidence="2 3" key="1">
    <citation type="journal article" date="2012" name="BMC Genomics">
        <title>Comparative genomics of the white-rot fungi, Phanerochaete carnosa and P. chrysosporium, to elucidate the genetic basis of the distinct wood types they colonize.</title>
        <authorList>
            <person name="Suzuki H."/>
            <person name="MacDonald J."/>
            <person name="Syed K."/>
            <person name="Salamov A."/>
            <person name="Hori C."/>
            <person name="Aerts A."/>
            <person name="Henrissat B."/>
            <person name="Wiebenga A."/>
            <person name="vanKuyk P.A."/>
            <person name="Barry K."/>
            <person name="Lindquist E."/>
            <person name="LaButti K."/>
            <person name="Lapidus A."/>
            <person name="Lucas S."/>
            <person name="Coutinho P."/>
            <person name="Gong Y."/>
            <person name="Samejima M."/>
            <person name="Mahadevan R."/>
            <person name="Abou-Zaid M."/>
            <person name="de Vries R.P."/>
            <person name="Igarashi K."/>
            <person name="Yadav J.S."/>
            <person name="Grigoriev I.V."/>
            <person name="Master E.R."/>
        </authorList>
    </citation>
    <scope>NUCLEOTIDE SEQUENCE [LARGE SCALE GENOMIC DNA]</scope>
    <source>
        <strain evidence="2 3">HHB-10118-sp</strain>
    </source>
</reference>
<accession>K5ULN8</accession>
<organism evidence="2 3">
    <name type="scientific">Phanerochaete carnosa (strain HHB-10118-sp)</name>
    <name type="common">White-rot fungus</name>
    <name type="synonym">Peniophora carnosa</name>
    <dbReference type="NCBI Taxonomy" id="650164"/>
    <lineage>
        <taxon>Eukaryota</taxon>
        <taxon>Fungi</taxon>
        <taxon>Dikarya</taxon>
        <taxon>Basidiomycota</taxon>
        <taxon>Agaricomycotina</taxon>
        <taxon>Agaricomycetes</taxon>
        <taxon>Polyporales</taxon>
        <taxon>Phanerochaetaceae</taxon>
        <taxon>Phanerochaete</taxon>
    </lineage>
</organism>
<dbReference type="GeneID" id="18919740"/>
<evidence type="ECO:0000256" key="1">
    <source>
        <dbReference type="SAM" id="MobiDB-lite"/>
    </source>
</evidence>
<dbReference type="AlphaFoldDB" id="K5ULN8"/>
<feature type="region of interest" description="Disordered" evidence="1">
    <location>
        <begin position="1"/>
        <end position="70"/>
    </location>
</feature>
<feature type="compositionally biased region" description="Acidic residues" evidence="1">
    <location>
        <begin position="115"/>
        <end position="129"/>
    </location>
</feature>
<evidence type="ECO:0000313" key="3">
    <source>
        <dbReference type="Proteomes" id="UP000008370"/>
    </source>
</evidence>
<proteinExistence type="predicted"/>
<protein>
    <submittedName>
        <fullName evidence="2">Uncharacterized protein</fullName>
    </submittedName>
</protein>
<dbReference type="HOGENOM" id="CLU_1349343_0_0_1"/>
<feature type="region of interest" description="Disordered" evidence="1">
    <location>
        <begin position="115"/>
        <end position="203"/>
    </location>
</feature>
<evidence type="ECO:0000313" key="2">
    <source>
        <dbReference type="EMBL" id="EKM50596.1"/>
    </source>
</evidence>
<gene>
    <name evidence="2" type="ORF">PHACADRAFT_32610</name>
</gene>